<dbReference type="GO" id="GO:0005840">
    <property type="term" value="C:ribosome"/>
    <property type="evidence" value="ECO:0007669"/>
    <property type="project" value="UniProtKB-KW"/>
</dbReference>
<evidence type="ECO:0000256" key="6">
    <source>
        <dbReference type="HAMAP-Rule" id="MF_01369"/>
    </source>
</evidence>
<evidence type="ECO:0000256" key="4">
    <source>
        <dbReference type="ARBA" id="ARBA00022980"/>
    </source>
</evidence>
<evidence type="ECO:0000256" key="3">
    <source>
        <dbReference type="ARBA" id="ARBA00022884"/>
    </source>
</evidence>
<dbReference type="InterPro" id="IPR013025">
    <property type="entry name" value="Ribosomal_uL23-like"/>
</dbReference>
<proteinExistence type="inferred from homology"/>
<evidence type="ECO:0000313" key="9">
    <source>
        <dbReference type="Proteomes" id="UP000177174"/>
    </source>
</evidence>
<gene>
    <name evidence="6" type="primary">rplW</name>
    <name evidence="8" type="ORF">A3E64_01325</name>
</gene>
<dbReference type="STRING" id="1798405.A3E64_01325"/>
<accession>A0A1G1ZKL9</accession>
<keyword evidence="3 6" id="KW-0694">RNA-binding</keyword>
<evidence type="ECO:0000256" key="7">
    <source>
        <dbReference type="RuleBase" id="RU003934"/>
    </source>
</evidence>
<dbReference type="PANTHER" id="PTHR11620">
    <property type="entry name" value="60S RIBOSOMAL PROTEIN L23A"/>
    <property type="match status" value="1"/>
</dbReference>
<comment type="similarity">
    <text evidence="1 6 7">Belongs to the universal ribosomal protein uL23 family.</text>
</comment>
<dbReference type="InterPro" id="IPR001014">
    <property type="entry name" value="Ribosomal_uL23_CS"/>
</dbReference>
<dbReference type="PROSITE" id="PS00050">
    <property type="entry name" value="RIBOSOMAL_L23"/>
    <property type="match status" value="1"/>
</dbReference>
<evidence type="ECO:0000256" key="5">
    <source>
        <dbReference type="ARBA" id="ARBA00023274"/>
    </source>
</evidence>
<dbReference type="Proteomes" id="UP000177174">
    <property type="component" value="Unassembled WGS sequence"/>
</dbReference>
<reference evidence="8 9" key="1">
    <citation type="journal article" date="2016" name="Nat. Commun.">
        <title>Thousands of microbial genomes shed light on interconnected biogeochemical processes in an aquifer system.</title>
        <authorList>
            <person name="Anantharaman K."/>
            <person name="Brown C.T."/>
            <person name="Hug L.A."/>
            <person name="Sharon I."/>
            <person name="Castelle C.J."/>
            <person name="Probst A.J."/>
            <person name="Thomas B.C."/>
            <person name="Singh A."/>
            <person name="Wilkins M.J."/>
            <person name="Karaoz U."/>
            <person name="Brodie E.L."/>
            <person name="Williams K.H."/>
            <person name="Hubbard S.S."/>
            <person name="Banfield J.F."/>
        </authorList>
    </citation>
    <scope>NUCLEOTIDE SEQUENCE [LARGE SCALE GENOMIC DNA]</scope>
</reference>
<dbReference type="InterPro" id="IPR012678">
    <property type="entry name" value="Ribosomal_uL23/eL15/eS24_sf"/>
</dbReference>
<organism evidence="8 9">
    <name type="scientific">Candidatus Harrisonbacteria bacterium RIFCSPHIGHO2_12_FULL_48_16</name>
    <dbReference type="NCBI Taxonomy" id="1798405"/>
    <lineage>
        <taxon>Bacteria</taxon>
        <taxon>Candidatus Harrisoniibacteriota</taxon>
    </lineage>
</organism>
<dbReference type="GO" id="GO:1990904">
    <property type="term" value="C:ribonucleoprotein complex"/>
    <property type="evidence" value="ECO:0007669"/>
    <property type="project" value="UniProtKB-KW"/>
</dbReference>
<protein>
    <recommendedName>
        <fullName evidence="6">Large ribosomal subunit protein uL23</fullName>
    </recommendedName>
</protein>
<comment type="function">
    <text evidence="6">One of the early assembly proteins it binds 23S rRNA. One of the proteins that surrounds the polypeptide exit tunnel on the outside of the ribosome. Forms the main docking site for trigger factor binding to the ribosome.</text>
</comment>
<dbReference type="GO" id="GO:0003735">
    <property type="term" value="F:structural constituent of ribosome"/>
    <property type="evidence" value="ECO:0007669"/>
    <property type="project" value="InterPro"/>
</dbReference>
<sequence>MNKFVIKHPLISEKATQSSTLGKYVFLVDKKAAAPEIKKALEAIYKVNIMDINVINIPPKPRRTGRYISERPSYKKAVVTLKKGQKLDILPH</sequence>
<dbReference type="Gene3D" id="3.30.70.330">
    <property type="match status" value="1"/>
</dbReference>
<dbReference type="GO" id="GO:0006412">
    <property type="term" value="P:translation"/>
    <property type="evidence" value="ECO:0007669"/>
    <property type="project" value="UniProtKB-UniRule"/>
</dbReference>
<dbReference type="Pfam" id="PF00276">
    <property type="entry name" value="Ribosomal_L23"/>
    <property type="match status" value="1"/>
</dbReference>
<dbReference type="SUPFAM" id="SSF54189">
    <property type="entry name" value="Ribosomal proteins S24e, L23 and L15e"/>
    <property type="match status" value="1"/>
</dbReference>
<evidence type="ECO:0000256" key="1">
    <source>
        <dbReference type="ARBA" id="ARBA00006700"/>
    </source>
</evidence>
<keyword evidence="5 6" id="KW-0687">Ribonucleoprotein</keyword>
<name>A0A1G1ZKL9_9BACT</name>
<evidence type="ECO:0000313" key="8">
    <source>
        <dbReference type="EMBL" id="OGY65055.1"/>
    </source>
</evidence>
<dbReference type="HAMAP" id="MF_01369_B">
    <property type="entry name" value="Ribosomal_uL23_B"/>
    <property type="match status" value="1"/>
</dbReference>
<comment type="caution">
    <text evidence="8">The sequence shown here is derived from an EMBL/GenBank/DDBJ whole genome shotgun (WGS) entry which is preliminary data.</text>
</comment>
<keyword evidence="2 6" id="KW-0699">rRNA-binding</keyword>
<evidence type="ECO:0000256" key="2">
    <source>
        <dbReference type="ARBA" id="ARBA00022730"/>
    </source>
</evidence>
<dbReference type="EMBL" id="MHJH01000006">
    <property type="protein sequence ID" value="OGY65055.1"/>
    <property type="molecule type" value="Genomic_DNA"/>
</dbReference>
<dbReference type="InterPro" id="IPR012677">
    <property type="entry name" value="Nucleotide-bd_a/b_plait_sf"/>
</dbReference>
<keyword evidence="4 6" id="KW-0689">Ribosomal protein</keyword>
<dbReference type="AlphaFoldDB" id="A0A1G1ZKL9"/>
<dbReference type="GO" id="GO:0019843">
    <property type="term" value="F:rRNA binding"/>
    <property type="evidence" value="ECO:0007669"/>
    <property type="project" value="UniProtKB-UniRule"/>
</dbReference>
<dbReference type="NCBIfam" id="NF004363">
    <property type="entry name" value="PRK05738.2-4"/>
    <property type="match status" value="1"/>
</dbReference>
<comment type="subunit">
    <text evidence="6">Part of the 50S ribosomal subunit. Contacts protein L29, and trigger factor when it is bound to the ribosome.</text>
</comment>